<feature type="signal peptide" evidence="1">
    <location>
        <begin position="1"/>
        <end position="21"/>
    </location>
</feature>
<dbReference type="GeneID" id="70215771"/>
<dbReference type="EMBL" id="JAGMUX010000007">
    <property type="protein sequence ID" value="KAH7254172.1"/>
    <property type="molecule type" value="Genomic_DNA"/>
</dbReference>
<feature type="chain" id="PRO_5040129428" description="Secreted protein" evidence="1">
    <location>
        <begin position="22"/>
        <end position="74"/>
    </location>
</feature>
<name>A0A9P9K9C2_FUSRE</name>
<dbReference type="AlphaFoldDB" id="A0A9P9K9C2"/>
<proteinExistence type="predicted"/>
<dbReference type="RefSeq" id="XP_046050419.1">
    <property type="nucleotide sequence ID" value="XM_046185817.1"/>
</dbReference>
<organism evidence="2 3">
    <name type="scientific">Fusarium redolens</name>
    <dbReference type="NCBI Taxonomy" id="48865"/>
    <lineage>
        <taxon>Eukaryota</taxon>
        <taxon>Fungi</taxon>
        <taxon>Dikarya</taxon>
        <taxon>Ascomycota</taxon>
        <taxon>Pezizomycotina</taxon>
        <taxon>Sordariomycetes</taxon>
        <taxon>Hypocreomycetidae</taxon>
        <taxon>Hypocreales</taxon>
        <taxon>Nectriaceae</taxon>
        <taxon>Fusarium</taxon>
        <taxon>Fusarium redolens species complex</taxon>
    </lineage>
</organism>
<evidence type="ECO:0000313" key="3">
    <source>
        <dbReference type="Proteomes" id="UP000720189"/>
    </source>
</evidence>
<reference evidence="2" key="1">
    <citation type="journal article" date="2021" name="Nat. Commun.">
        <title>Genetic determinants of endophytism in the Arabidopsis root mycobiome.</title>
        <authorList>
            <person name="Mesny F."/>
            <person name="Miyauchi S."/>
            <person name="Thiergart T."/>
            <person name="Pickel B."/>
            <person name="Atanasova L."/>
            <person name="Karlsson M."/>
            <person name="Huettel B."/>
            <person name="Barry K.W."/>
            <person name="Haridas S."/>
            <person name="Chen C."/>
            <person name="Bauer D."/>
            <person name="Andreopoulos W."/>
            <person name="Pangilinan J."/>
            <person name="LaButti K."/>
            <person name="Riley R."/>
            <person name="Lipzen A."/>
            <person name="Clum A."/>
            <person name="Drula E."/>
            <person name="Henrissat B."/>
            <person name="Kohler A."/>
            <person name="Grigoriev I.V."/>
            <person name="Martin F.M."/>
            <person name="Hacquard S."/>
        </authorList>
    </citation>
    <scope>NUCLEOTIDE SEQUENCE</scope>
    <source>
        <strain evidence="2">MPI-CAGE-AT-0023</strain>
    </source>
</reference>
<protein>
    <recommendedName>
        <fullName evidence="4">Secreted protein</fullName>
    </recommendedName>
</protein>
<accession>A0A9P9K9C2</accession>
<keyword evidence="3" id="KW-1185">Reference proteome</keyword>
<evidence type="ECO:0000256" key="1">
    <source>
        <dbReference type="SAM" id="SignalP"/>
    </source>
</evidence>
<dbReference type="Proteomes" id="UP000720189">
    <property type="component" value="Unassembled WGS sequence"/>
</dbReference>
<comment type="caution">
    <text evidence="2">The sequence shown here is derived from an EMBL/GenBank/DDBJ whole genome shotgun (WGS) entry which is preliminary data.</text>
</comment>
<evidence type="ECO:0000313" key="2">
    <source>
        <dbReference type="EMBL" id="KAH7254172.1"/>
    </source>
</evidence>
<keyword evidence="1" id="KW-0732">Signal</keyword>
<gene>
    <name evidence="2" type="ORF">BKA55DRAFT_355066</name>
</gene>
<dbReference type="OrthoDB" id="5216044at2759"/>
<sequence>MSFLALLTFSSVSAMMRQCRSSSWLLACAASDRPLPSFTEPLPRMAILAPESPSIFFRVLPRGPISKPTLVRES</sequence>
<evidence type="ECO:0008006" key="4">
    <source>
        <dbReference type="Google" id="ProtNLM"/>
    </source>
</evidence>